<organism evidence="6">
    <name type="scientific">Lyngbya confervoides BDU141951</name>
    <dbReference type="NCBI Taxonomy" id="1574623"/>
    <lineage>
        <taxon>Bacteria</taxon>
        <taxon>Bacillati</taxon>
        <taxon>Cyanobacteriota</taxon>
        <taxon>Cyanophyceae</taxon>
        <taxon>Oscillatoriophycideae</taxon>
        <taxon>Oscillatoriales</taxon>
        <taxon>Microcoleaceae</taxon>
        <taxon>Lyngbya</taxon>
    </lineage>
</organism>
<dbReference type="PANTHER" id="PTHR43757:SF2">
    <property type="entry name" value="AMINOMETHYLTRANSFERASE, MITOCHONDRIAL"/>
    <property type="match status" value="1"/>
</dbReference>
<dbReference type="InterPro" id="IPR006076">
    <property type="entry name" value="FAD-dep_OxRdtase"/>
</dbReference>
<accession>A0A0C1VA17</accession>
<protein>
    <submittedName>
        <fullName evidence="6">FAD-dependent oxidoreductase</fullName>
    </submittedName>
</protein>
<dbReference type="Pfam" id="PF01266">
    <property type="entry name" value="DAO"/>
    <property type="match status" value="1"/>
</dbReference>
<dbReference type="SUPFAM" id="SSF103025">
    <property type="entry name" value="Folate-binding domain"/>
    <property type="match status" value="1"/>
</dbReference>
<dbReference type="Pfam" id="PF01571">
    <property type="entry name" value="GCV_T"/>
    <property type="match status" value="1"/>
</dbReference>
<feature type="domain" description="GCVT N-terminal" evidence="3">
    <location>
        <begin position="430"/>
        <end position="712"/>
    </location>
</feature>
<evidence type="ECO:0000259" key="4">
    <source>
        <dbReference type="Pfam" id="PF08669"/>
    </source>
</evidence>
<dbReference type="SUPFAM" id="SSF54373">
    <property type="entry name" value="FAD-linked reductases, C-terminal domain"/>
    <property type="match status" value="1"/>
</dbReference>
<dbReference type="AlphaFoldDB" id="A0A0C1VA17"/>
<evidence type="ECO:0000259" key="2">
    <source>
        <dbReference type="Pfam" id="PF01266"/>
    </source>
</evidence>
<gene>
    <name evidence="6" type="ORF">QQ91_020740</name>
</gene>
<dbReference type="Gene3D" id="3.30.70.1400">
    <property type="entry name" value="Aminomethyltransferase beta-barrel domains"/>
    <property type="match status" value="1"/>
</dbReference>
<evidence type="ECO:0000256" key="1">
    <source>
        <dbReference type="ARBA" id="ARBA00008609"/>
    </source>
</evidence>
<dbReference type="InterPro" id="IPR032503">
    <property type="entry name" value="FAO_M"/>
</dbReference>
<dbReference type="Gene3D" id="2.40.30.110">
    <property type="entry name" value="Aminomethyltransferase beta-barrel domains"/>
    <property type="match status" value="1"/>
</dbReference>
<dbReference type="InterPro" id="IPR006222">
    <property type="entry name" value="GCVT_N"/>
</dbReference>
<dbReference type="Gene3D" id="3.50.50.60">
    <property type="entry name" value="FAD/NAD(P)-binding domain"/>
    <property type="match status" value="1"/>
</dbReference>
<dbReference type="SUPFAM" id="SSF51905">
    <property type="entry name" value="FAD/NAD(P)-binding domain"/>
    <property type="match status" value="1"/>
</dbReference>
<feature type="domain" description="FAD dependent oxidoreductase" evidence="2">
    <location>
        <begin position="7"/>
        <end position="370"/>
    </location>
</feature>
<comment type="caution">
    <text evidence="6">The sequence shown here is derived from an EMBL/GenBank/DDBJ whole genome shotgun (WGS) entry which is preliminary data.</text>
</comment>
<sequence length="807" mass="88160">MKSHATLVVIGAGIVGCSTTYHLAKQGWKNIVVVEQGPLFATGGSTSHAPGLVFQTNASKTMTKLAQYTVELYSQLSTDEGPAFYPVGGIEVAYTEERMAELKRKLGWAKAWGVDDAMLLTPEEVKAKVPLIDATKILGAYYVPSDGIAKALRASEALANDAIAAGAADFYGNTTVIDIEVVNGQVKAVVTDQGRIETDKVLVCAGIWGPRIGRMVGEVIPLTPVQHQYVKTAPIPELAGETEEVNFPMVRHQDHAIYFRQHGDCWGIGSYQHEPLLVDPDNILPYAEAPVMPSVNPFTEEHFGPAWESTTELFPALKGAELTYKINGMFSFTPDSGSVIGESTQAKGFWVAEAVWVTHGGGVGKIVAELMTTGVPSLDIHEMDIHRFPEVCKSSDFITRAGAQQYDEVYDIIHPLDQQLHSRELRVSPFHPRLQELGAQFIFSAGWERPQWFKSNIALLEAYDVPPRHGWEAKHWSPIQGAEHLATREKVAMYDLTPFAKFEVTGPGVVAYLQSLCANDVDKPIGKVIYTAMLDENGGIMCDLTVSRLGEEKYWVVTGGSVHGHDLAWMQAHLPTDGSVRIIDVSSSYCCVGLWGPKAPAVLQAVTQTDVSKPQFKFFTNQQLRIGNIPVLASRVSYVGEEGWEIYAPTECGLKLWDTLWAAGQEHGIIAAGLAAFETLRLEKGFLLWGTDIHTEYDPYEAGLGFAVKPNKGDFIGKEALLQRKEYASRKLCFLTLDDPTAVVMGKEPAIADGKVLGYANSAGYGYSLGRCVVYAYLPLGYAQPGTKVSVEYFGQSFAATVVDKLL</sequence>
<dbReference type="Pfam" id="PF08669">
    <property type="entry name" value="GCV_T_C"/>
    <property type="match status" value="1"/>
</dbReference>
<feature type="domain" description="FAD dependent oxidoreductase central" evidence="5">
    <location>
        <begin position="374"/>
        <end position="428"/>
    </location>
</feature>
<reference evidence="6" key="1">
    <citation type="submission" date="2014-11" db="EMBL/GenBank/DDBJ databases">
        <authorList>
            <person name="Malar M.C."/>
            <person name="Sen D."/>
            <person name="Tripathy S."/>
        </authorList>
    </citation>
    <scope>NUCLEOTIDE SEQUENCE</scope>
    <source>
        <strain evidence="6">BDU141951</strain>
    </source>
</reference>
<dbReference type="InterPro" id="IPR036188">
    <property type="entry name" value="FAD/NAD-bd_sf"/>
</dbReference>
<feature type="domain" description="Aminomethyltransferase C-terminal" evidence="4">
    <location>
        <begin position="730"/>
        <end position="805"/>
    </location>
</feature>
<dbReference type="Pfam" id="PF16350">
    <property type="entry name" value="FAO_M"/>
    <property type="match status" value="1"/>
</dbReference>
<reference evidence="6" key="2">
    <citation type="journal article" date="2015" name="Genome Announc.">
        <title>Draft Genome Sequence of Filamentous Marine Cyanobacterium Lyngbya confervoides Strain BDU141951.</title>
        <authorList>
            <person name="Chandrababunaidu M.M."/>
            <person name="Sen D."/>
            <person name="Tripathy S."/>
        </authorList>
    </citation>
    <scope>NUCLEOTIDE SEQUENCE</scope>
    <source>
        <strain evidence="6">BDU141951</strain>
    </source>
</reference>
<dbReference type="Gene3D" id="3.30.9.10">
    <property type="entry name" value="D-Amino Acid Oxidase, subunit A, domain 2"/>
    <property type="match status" value="1"/>
</dbReference>
<dbReference type="InterPro" id="IPR027266">
    <property type="entry name" value="TrmE/GcvT-like"/>
</dbReference>
<dbReference type="SUPFAM" id="SSF101790">
    <property type="entry name" value="Aminomethyltransferase beta-barrel domain"/>
    <property type="match status" value="1"/>
</dbReference>
<dbReference type="PANTHER" id="PTHR43757">
    <property type="entry name" value="AMINOMETHYLTRANSFERASE"/>
    <property type="match status" value="1"/>
</dbReference>
<reference evidence="6" key="3">
    <citation type="submission" date="2020-02" db="EMBL/GenBank/DDBJ databases">
        <authorList>
            <person name="Sarangi A.N."/>
            <person name="Ghosh S."/>
            <person name="Mukherjee M."/>
            <person name="Tripathy S."/>
        </authorList>
    </citation>
    <scope>NUCLEOTIDE SEQUENCE</scope>
    <source>
        <strain evidence="6">BDU141951</strain>
    </source>
</reference>
<dbReference type="Gene3D" id="3.30.1360.120">
    <property type="entry name" value="Probable tRNA modification gtpase trme, domain 1"/>
    <property type="match status" value="1"/>
</dbReference>
<evidence type="ECO:0000313" key="6">
    <source>
        <dbReference type="EMBL" id="NEV69526.1"/>
    </source>
</evidence>
<dbReference type="InterPro" id="IPR028896">
    <property type="entry name" value="GcvT/YgfZ/DmdA"/>
</dbReference>
<name>A0A0C1VA17_9CYAN</name>
<comment type="similarity">
    <text evidence="1">Belongs to the GcvT family.</text>
</comment>
<dbReference type="EMBL" id="JTHE02000003">
    <property type="protein sequence ID" value="NEV69526.1"/>
    <property type="molecule type" value="Genomic_DNA"/>
</dbReference>
<evidence type="ECO:0000259" key="3">
    <source>
        <dbReference type="Pfam" id="PF01571"/>
    </source>
</evidence>
<evidence type="ECO:0000259" key="5">
    <source>
        <dbReference type="Pfam" id="PF16350"/>
    </source>
</evidence>
<proteinExistence type="inferred from homology"/>
<dbReference type="InterPro" id="IPR013977">
    <property type="entry name" value="GcvT_C"/>
</dbReference>
<dbReference type="PROSITE" id="PS51257">
    <property type="entry name" value="PROKAR_LIPOPROTEIN"/>
    <property type="match status" value="1"/>
</dbReference>
<dbReference type="InterPro" id="IPR029043">
    <property type="entry name" value="GcvT/YgfZ_C"/>
</dbReference>